<dbReference type="InterPro" id="IPR036388">
    <property type="entry name" value="WH-like_DNA-bd_sf"/>
</dbReference>
<evidence type="ECO:0000313" key="2">
    <source>
        <dbReference type="EMBL" id="GAA1970745.1"/>
    </source>
</evidence>
<dbReference type="RefSeq" id="WP_425546519.1">
    <property type="nucleotide sequence ID" value="NZ_BAAANN010000021.1"/>
</dbReference>
<feature type="domain" description="HTH marR-type" evidence="1">
    <location>
        <begin position="34"/>
        <end position="169"/>
    </location>
</feature>
<dbReference type="InterPro" id="IPR000835">
    <property type="entry name" value="HTH_MarR-typ"/>
</dbReference>
<dbReference type="PRINTS" id="PR00598">
    <property type="entry name" value="HTHMARR"/>
</dbReference>
<protein>
    <submittedName>
        <fullName evidence="2">MarR family transcriptional regulator</fullName>
    </submittedName>
</protein>
<sequence length="180" mass="20260">MADINENDRIPSSDEVDDIQRAWLRERPGTPVDSIGVIPRIWRIGKLLDEDRRRTMLTLDMDSATRDLLSTLRRSGPPYRLPAGEIAARMLVSAGAVSQRVARAERAGYVQRVRSADDGRGVFVELTERGHDLIERTVDQLLRHEEDLLAGLSDRQRDDLSELLRVLLADLTARAAGHED</sequence>
<dbReference type="InterPro" id="IPR011991">
    <property type="entry name" value="ArsR-like_HTH"/>
</dbReference>
<dbReference type="Pfam" id="PF12802">
    <property type="entry name" value="MarR_2"/>
    <property type="match status" value="1"/>
</dbReference>
<dbReference type="PANTHER" id="PTHR33164">
    <property type="entry name" value="TRANSCRIPTIONAL REGULATOR, MARR FAMILY"/>
    <property type="match status" value="1"/>
</dbReference>
<dbReference type="Gene3D" id="1.10.10.10">
    <property type="entry name" value="Winged helix-like DNA-binding domain superfamily/Winged helix DNA-binding domain"/>
    <property type="match status" value="1"/>
</dbReference>
<evidence type="ECO:0000259" key="1">
    <source>
        <dbReference type="PROSITE" id="PS50995"/>
    </source>
</evidence>
<dbReference type="InterPro" id="IPR039422">
    <property type="entry name" value="MarR/SlyA-like"/>
</dbReference>
<accession>A0ABP5CXS4</accession>
<organism evidence="2 3">
    <name type="scientific">Amycolatopsis minnesotensis</name>
    <dbReference type="NCBI Taxonomy" id="337894"/>
    <lineage>
        <taxon>Bacteria</taxon>
        <taxon>Bacillati</taxon>
        <taxon>Actinomycetota</taxon>
        <taxon>Actinomycetes</taxon>
        <taxon>Pseudonocardiales</taxon>
        <taxon>Pseudonocardiaceae</taxon>
        <taxon>Amycolatopsis</taxon>
    </lineage>
</organism>
<name>A0ABP5CXS4_9PSEU</name>
<dbReference type="PROSITE" id="PS50995">
    <property type="entry name" value="HTH_MARR_2"/>
    <property type="match status" value="1"/>
</dbReference>
<dbReference type="SUPFAM" id="SSF46785">
    <property type="entry name" value="Winged helix' DNA-binding domain"/>
    <property type="match status" value="1"/>
</dbReference>
<dbReference type="EMBL" id="BAAANN010000021">
    <property type="protein sequence ID" value="GAA1970745.1"/>
    <property type="molecule type" value="Genomic_DNA"/>
</dbReference>
<comment type="caution">
    <text evidence="2">The sequence shown here is derived from an EMBL/GenBank/DDBJ whole genome shotgun (WGS) entry which is preliminary data.</text>
</comment>
<dbReference type="CDD" id="cd00090">
    <property type="entry name" value="HTH_ARSR"/>
    <property type="match status" value="1"/>
</dbReference>
<dbReference type="PANTHER" id="PTHR33164:SF104">
    <property type="entry name" value="TRANSCRIPTIONAL REGULATORY PROTEIN"/>
    <property type="match status" value="1"/>
</dbReference>
<reference evidence="3" key="1">
    <citation type="journal article" date="2019" name="Int. J. Syst. Evol. Microbiol.">
        <title>The Global Catalogue of Microorganisms (GCM) 10K type strain sequencing project: providing services to taxonomists for standard genome sequencing and annotation.</title>
        <authorList>
            <consortium name="The Broad Institute Genomics Platform"/>
            <consortium name="The Broad Institute Genome Sequencing Center for Infectious Disease"/>
            <person name="Wu L."/>
            <person name="Ma J."/>
        </authorList>
    </citation>
    <scope>NUCLEOTIDE SEQUENCE [LARGE SCALE GENOMIC DNA]</scope>
    <source>
        <strain evidence="3">JCM 14545</strain>
    </source>
</reference>
<dbReference type="InterPro" id="IPR036390">
    <property type="entry name" value="WH_DNA-bd_sf"/>
</dbReference>
<dbReference type="SMART" id="SM00347">
    <property type="entry name" value="HTH_MARR"/>
    <property type="match status" value="1"/>
</dbReference>
<evidence type="ECO:0000313" key="3">
    <source>
        <dbReference type="Proteomes" id="UP001501116"/>
    </source>
</evidence>
<dbReference type="Proteomes" id="UP001501116">
    <property type="component" value="Unassembled WGS sequence"/>
</dbReference>
<keyword evidence="3" id="KW-1185">Reference proteome</keyword>
<proteinExistence type="predicted"/>
<gene>
    <name evidence="2" type="ORF">GCM10009754_50890</name>
</gene>